<dbReference type="PANTHER" id="PTHR37784">
    <property type="entry name" value="PROTEIN MSN1"/>
    <property type="match status" value="1"/>
</dbReference>
<accession>A0A6A5YXR6</accession>
<dbReference type="OrthoDB" id="428577at2759"/>
<gene>
    <name evidence="2" type="ORF">BDV96DRAFT_499298</name>
</gene>
<protein>
    <submittedName>
        <fullName evidence="2">Transcriptional activator of glycolytic enzymes-domain-containing protein</fullName>
    </submittedName>
</protein>
<evidence type="ECO:0000313" key="3">
    <source>
        <dbReference type="Proteomes" id="UP000799770"/>
    </source>
</evidence>
<dbReference type="AlphaFoldDB" id="A0A6A5YXR6"/>
<feature type="domain" description="Transcription activator GCR1-like" evidence="1">
    <location>
        <begin position="3"/>
        <end position="76"/>
    </location>
</feature>
<keyword evidence="3" id="KW-1185">Reference proteome</keyword>
<dbReference type="EMBL" id="ML977334">
    <property type="protein sequence ID" value="KAF2111604.1"/>
    <property type="molecule type" value="Genomic_DNA"/>
</dbReference>
<dbReference type="InterPro" id="IPR052146">
    <property type="entry name" value="HOT1"/>
</dbReference>
<dbReference type="Pfam" id="PF12550">
    <property type="entry name" value="GCR1_C"/>
    <property type="match status" value="1"/>
</dbReference>
<reference evidence="2" key="1">
    <citation type="journal article" date="2020" name="Stud. Mycol.">
        <title>101 Dothideomycetes genomes: a test case for predicting lifestyles and emergence of pathogens.</title>
        <authorList>
            <person name="Haridas S."/>
            <person name="Albert R."/>
            <person name="Binder M."/>
            <person name="Bloem J."/>
            <person name="Labutti K."/>
            <person name="Salamov A."/>
            <person name="Andreopoulos B."/>
            <person name="Baker S."/>
            <person name="Barry K."/>
            <person name="Bills G."/>
            <person name="Bluhm B."/>
            <person name="Cannon C."/>
            <person name="Castanera R."/>
            <person name="Culley D."/>
            <person name="Daum C."/>
            <person name="Ezra D."/>
            <person name="Gonzalez J."/>
            <person name="Henrissat B."/>
            <person name="Kuo A."/>
            <person name="Liang C."/>
            <person name="Lipzen A."/>
            <person name="Lutzoni F."/>
            <person name="Magnuson J."/>
            <person name="Mondo S."/>
            <person name="Nolan M."/>
            <person name="Ohm R."/>
            <person name="Pangilinan J."/>
            <person name="Park H.-J."/>
            <person name="Ramirez L."/>
            <person name="Alfaro M."/>
            <person name="Sun H."/>
            <person name="Tritt A."/>
            <person name="Yoshinaga Y."/>
            <person name="Zwiers L.-H."/>
            <person name="Turgeon B."/>
            <person name="Goodwin S."/>
            <person name="Spatafora J."/>
            <person name="Crous P."/>
            <person name="Grigoriev I."/>
        </authorList>
    </citation>
    <scope>NUCLEOTIDE SEQUENCE</scope>
    <source>
        <strain evidence="2">CBS 627.86</strain>
    </source>
</reference>
<name>A0A6A5YXR6_9PLEO</name>
<dbReference type="GO" id="GO:0060963">
    <property type="term" value="P:positive regulation of ribosomal protein gene transcription by RNA polymerase II"/>
    <property type="evidence" value="ECO:0007669"/>
    <property type="project" value="TreeGrafter"/>
</dbReference>
<dbReference type="PANTHER" id="PTHR37784:SF2">
    <property type="entry name" value="HIGH-OSMOLARITY-INDUCED TRANSCRIPTION PROTEIN 1"/>
    <property type="match status" value="1"/>
</dbReference>
<dbReference type="InterPro" id="IPR022210">
    <property type="entry name" value="TF_GCR1-like"/>
</dbReference>
<feature type="non-terminal residue" evidence="2">
    <location>
        <position position="1"/>
    </location>
</feature>
<evidence type="ECO:0000313" key="2">
    <source>
        <dbReference type="EMBL" id="KAF2111604.1"/>
    </source>
</evidence>
<sequence>PPYRMSRGIKTVDGLWREWTIGLCGGPSIQALDIKWGSRWRAGRRSELQWYSLRLEAIKEIRRYAQARRTSEEAAMWELSLQQ</sequence>
<dbReference type="Proteomes" id="UP000799770">
    <property type="component" value="Unassembled WGS sequence"/>
</dbReference>
<dbReference type="GO" id="GO:0000981">
    <property type="term" value="F:DNA-binding transcription factor activity, RNA polymerase II-specific"/>
    <property type="evidence" value="ECO:0007669"/>
    <property type="project" value="TreeGrafter"/>
</dbReference>
<evidence type="ECO:0000259" key="1">
    <source>
        <dbReference type="Pfam" id="PF12550"/>
    </source>
</evidence>
<organism evidence="2 3">
    <name type="scientific">Lophiotrema nucula</name>
    <dbReference type="NCBI Taxonomy" id="690887"/>
    <lineage>
        <taxon>Eukaryota</taxon>
        <taxon>Fungi</taxon>
        <taxon>Dikarya</taxon>
        <taxon>Ascomycota</taxon>
        <taxon>Pezizomycotina</taxon>
        <taxon>Dothideomycetes</taxon>
        <taxon>Pleosporomycetidae</taxon>
        <taxon>Pleosporales</taxon>
        <taxon>Lophiotremataceae</taxon>
        <taxon>Lophiotrema</taxon>
    </lineage>
</organism>
<proteinExistence type="predicted"/>
<dbReference type="GO" id="GO:0000978">
    <property type="term" value="F:RNA polymerase II cis-regulatory region sequence-specific DNA binding"/>
    <property type="evidence" value="ECO:0007669"/>
    <property type="project" value="TreeGrafter"/>
</dbReference>